<feature type="transmembrane region" description="Helical" evidence="1">
    <location>
        <begin position="161"/>
        <end position="179"/>
    </location>
</feature>
<keyword evidence="1" id="KW-0812">Transmembrane</keyword>
<feature type="transmembrane region" description="Helical" evidence="1">
    <location>
        <begin position="58"/>
        <end position="79"/>
    </location>
</feature>
<dbReference type="AlphaFoldDB" id="A0A397H5C2"/>
<sequence length="248" mass="27863">MDEFKNFTTKISESYGLPFGTLGLIIWIFSFYSNFLLYCNIPPISVWHWGKPYKSQSLFPAFFAFAFIAGPTICTCYFCRQEWILVILALGQLSPWAFKIYTDSFAAIHDNGIRENPPVPKREDFYRKCGGSLSILTGLCGWVGFSALIHKLRNMEHEVNSSIYILYSPLFFMLILIFVKPDDVDPKILSLFKCLATIAHLIGSNIILAEITEIDLGIGNGTGAGSGIASFWLIIVYTLGICLSFVNF</sequence>
<comment type="caution">
    <text evidence="2">The sequence shown here is derived from an EMBL/GenBank/DDBJ whole genome shotgun (WGS) entry which is preliminary data.</text>
</comment>
<proteinExistence type="predicted"/>
<keyword evidence="1" id="KW-0472">Membrane</keyword>
<keyword evidence="3" id="KW-1185">Reference proteome</keyword>
<keyword evidence="1" id="KW-1133">Transmembrane helix</keyword>
<dbReference type="EMBL" id="PQFF01000353">
    <property type="protein sequence ID" value="RHZ56884.1"/>
    <property type="molecule type" value="Genomic_DNA"/>
</dbReference>
<evidence type="ECO:0000256" key="1">
    <source>
        <dbReference type="SAM" id="Phobius"/>
    </source>
</evidence>
<organism evidence="2 3">
    <name type="scientific">Diversispora epigaea</name>
    <dbReference type="NCBI Taxonomy" id="1348612"/>
    <lineage>
        <taxon>Eukaryota</taxon>
        <taxon>Fungi</taxon>
        <taxon>Fungi incertae sedis</taxon>
        <taxon>Mucoromycota</taxon>
        <taxon>Glomeromycotina</taxon>
        <taxon>Glomeromycetes</taxon>
        <taxon>Diversisporales</taxon>
        <taxon>Diversisporaceae</taxon>
        <taxon>Diversispora</taxon>
    </lineage>
</organism>
<name>A0A397H5C2_9GLOM</name>
<accession>A0A397H5C2</accession>
<gene>
    <name evidence="2" type="ORF">Glove_396g102</name>
</gene>
<reference evidence="2 3" key="1">
    <citation type="submission" date="2018-08" db="EMBL/GenBank/DDBJ databases">
        <title>Genome and evolution of the arbuscular mycorrhizal fungus Diversispora epigaea (formerly Glomus versiforme) and its bacterial endosymbionts.</title>
        <authorList>
            <person name="Sun X."/>
            <person name="Fei Z."/>
            <person name="Harrison M."/>
        </authorList>
    </citation>
    <scope>NUCLEOTIDE SEQUENCE [LARGE SCALE GENOMIC DNA]</scope>
    <source>
        <strain evidence="2 3">IT104</strain>
    </source>
</reference>
<feature type="transmembrane region" description="Helical" evidence="1">
    <location>
        <begin position="15"/>
        <end position="38"/>
    </location>
</feature>
<dbReference type="OrthoDB" id="2396694at2759"/>
<evidence type="ECO:0000313" key="2">
    <source>
        <dbReference type="EMBL" id="RHZ56884.1"/>
    </source>
</evidence>
<protein>
    <submittedName>
        <fullName evidence="2">Uncharacterized protein</fullName>
    </submittedName>
</protein>
<feature type="transmembrane region" description="Helical" evidence="1">
    <location>
        <begin position="130"/>
        <end position="149"/>
    </location>
</feature>
<feature type="transmembrane region" description="Helical" evidence="1">
    <location>
        <begin position="228"/>
        <end position="246"/>
    </location>
</feature>
<dbReference type="Proteomes" id="UP000266861">
    <property type="component" value="Unassembled WGS sequence"/>
</dbReference>
<evidence type="ECO:0000313" key="3">
    <source>
        <dbReference type="Proteomes" id="UP000266861"/>
    </source>
</evidence>